<dbReference type="AlphaFoldDB" id="A0A6L2N2Y7"/>
<reference evidence="2" key="1">
    <citation type="journal article" date="2019" name="Sci. Rep.">
        <title>Draft genome of Tanacetum cinerariifolium, the natural source of mosquito coil.</title>
        <authorList>
            <person name="Yamashiro T."/>
            <person name="Shiraishi A."/>
            <person name="Satake H."/>
            <person name="Nakayama K."/>
        </authorList>
    </citation>
    <scope>NUCLEOTIDE SEQUENCE</scope>
</reference>
<dbReference type="InterPro" id="IPR043502">
    <property type="entry name" value="DNA/RNA_pol_sf"/>
</dbReference>
<dbReference type="InterPro" id="IPR013103">
    <property type="entry name" value="RVT_2"/>
</dbReference>
<evidence type="ECO:0000313" key="2">
    <source>
        <dbReference type="EMBL" id="GEU80540.1"/>
    </source>
</evidence>
<organism evidence="2">
    <name type="scientific">Tanacetum cinerariifolium</name>
    <name type="common">Dalmatian daisy</name>
    <name type="synonym">Chrysanthemum cinerariifolium</name>
    <dbReference type="NCBI Taxonomy" id="118510"/>
    <lineage>
        <taxon>Eukaryota</taxon>
        <taxon>Viridiplantae</taxon>
        <taxon>Streptophyta</taxon>
        <taxon>Embryophyta</taxon>
        <taxon>Tracheophyta</taxon>
        <taxon>Spermatophyta</taxon>
        <taxon>Magnoliopsida</taxon>
        <taxon>eudicotyledons</taxon>
        <taxon>Gunneridae</taxon>
        <taxon>Pentapetalae</taxon>
        <taxon>asterids</taxon>
        <taxon>campanulids</taxon>
        <taxon>Asterales</taxon>
        <taxon>Asteraceae</taxon>
        <taxon>Asteroideae</taxon>
        <taxon>Anthemideae</taxon>
        <taxon>Anthemidinae</taxon>
        <taxon>Tanacetum</taxon>
    </lineage>
</organism>
<dbReference type="EMBL" id="BKCJ010008098">
    <property type="protein sequence ID" value="GEU80540.1"/>
    <property type="molecule type" value="Genomic_DNA"/>
</dbReference>
<dbReference type="SUPFAM" id="SSF56672">
    <property type="entry name" value="DNA/RNA polymerases"/>
    <property type="match status" value="1"/>
</dbReference>
<gene>
    <name evidence="2" type="ORF">Tci_052518</name>
</gene>
<protein>
    <submittedName>
        <fullName evidence="2">Retrovirus-related Pol polyprotein from transposon TNT 1-94</fullName>
    </submittedName>
</protein>
<dbReference type="Pfam" id="PF07727">
    <property type="entry name" value="RVT_2"/>
    <property type="match status" value="1"/>
</dbReference>
<proteinExistence type="predicted"/>
<evidence type="ECO:0000259" key="1">
    <source>
        <dbReference type="Pfam" id="PF07727"/>
    </source>
</evidence>
<name>A0A6L2N2Y7_TANCI</name>
<sequence length="277" mass="31549">MIWRSGRIKEEVSHIILDERKGKDSKTDAENTVIRNKSCIVAKGYKQEEGIDFEESFAQVARLEAVGMFVAHAAHKNFTIFQMDIKTAFLNGLLKEEVYASQPNSFVDPNFPDHIYKLKKALYGLKQTPRARYDKFSSFQIEHHFTKGVVDPTLFTRCHRGDILIVQVYVDAIIFGSTNPDFSKRFANLMKNNFEMSMIVVLKLFLGLQVHQSPCGIFISQSQYVIELLKKHGMDECDSISTPMVTARLDADYRALQSIKQNIIVWLEGSSISPSVD</sequence>
<accession>A0A6L2N2Y7</accession>
<feature type="domain" description="Reverse transcriptase Ty1/copia-type" evidence="1">
    <location>
        <begin position="26"/>
        <end position="245"/>
    </location>
</feature>
<comment type="caution">
    <text evidence="2">The sequence shown here is derived from an EMBL/GenBank/DDBJ whole genome shotgun (WGS) entry which is preliminary data.</text>
</comment>